<dbReference type="EMBL" id="JAHRIO010010015">
    <property type="protein sequence ID" value="MEQ2160570.1"/>
    <property type="molecule type" value="Genomic_DNA"/>
</dbReference>
<sequence length="115" mass="13430">FPPAGYPRFWKRSNPVIRHRNCVPHDEALEYPSTFRMTGREFFTRFPALYPFLLTQLEEAAATVERPALSQFPSHSLRPSLKHLQISHGTRPRLSDFLRHFQCIAPPKQTDRAML</sequence>
<dbReference type="Pfam" id="PF25151">
    <property type="entry name" value="TPR_Trm732_C"/>
    <property type="match status" value="1"/>
</dbReference>
<gene>
    <name evidence="2" type="ORF">GOODEAATRI_000641</name>
</gene>
<dbReference type="InterPro" id="IPR056842">
    <property type="entry name" value="THADA-like_TPR_C"/>
</dbReference>
<proteinExistence type="predicted"/>
<dbReference type="Proteomes" id="UP001476798">
    <property type="component" value="Unassembled WGS sequence"/>
</dbReference>
<name>A0ABV0MNA0_9TELE</name>
<protein>
    <recommendedName>
        <fullName evidence="1">tRNA (32-2'-O)-methyltransferase regulator THADA-like C-terminal TPR repeats region domain-containing protein</fullName>
    </recommendedName>
</protein>
<organism evidence="2 3">
    <name type="scientific">Goodea atripinnis</name>
    <dbReference type="NCBI Taxonomy" id="208336"/>
    <lineage>
        <taxon>Eukaryota</taxon>
        <taxon>Metazoa</taxon>
        <taxon>Chordata</taxon>
        <taxon>Craniata</taxon>
        <taxon>Vertebrata</taxon>
        <taxon>Euteleostomi</taxon>
        <taxon>Actinopterygii</taxon>
        <taxon>Neopterygii</taxon>
        <taxon>Teleostei</taxon>
        <taxon>Neoteleostei</taxon>
        <taxon>Acanthomorphata</taxon>
        <taxon>Ovalentaria</taxon>
        <taxon>Atherinomorphae</taxon>
        <taxon>Cyprinodontiformes</taxon>
        <taxon>Goodeidae</taxon>
        <taxon>Goodea</taxon>
    </lineage>
</organism>
<evidence type="ECO:0000313" key="2">
    <source>
        <dbReference type="EMBL" id="MEQ2160570.1"/>
    </source>
</evidence>
<comment type="caution">
    <text evidence="2">The sequence shown here is derived from an EMBL/GenBank/DDBJ whole genome shotgun (WGS) entry which is preliminary data.</text>
</comment>
<feature type="domain" description="tRNA (32-2'-O)-methyltransferase regulator THADA-like C-terminal TPR repeats region" evidence="1">
    <location>
        <begin position="34"/>
        <end position="88"/>
    </location>
</feature>
<evidence type="ECO:0000259" key="1">
    <source>
        <dbReference type="Pfam" id="PF25151"/>
    </source>
</evidence>
<accession>A0ABV0MNA0</accession>
<evidence type="ECO:0000313" key="3">
    <source>
        <dbReference type="Proteomes" id="UP001476798"/>
    </source>
</evidence>
<reference evidence="2 3" key="1">
    <citation type="submission" date="2021-06" db="EMBL/GenBank/DDBJ databases">
        <authorList>
            <person name="Palmer J.M."/>
        </authorList>
    </citation>
    <scope>NUCLEOTIDE SEQUENCE [LARGE SCALE GENOMIC DNA]</scope>
    <source>
        <strain evidence="2 3">GA_2019</strain>
        <tissue evidence="2">Muscle</tissue>
    </source>
</reference>
<feature type="non-terminal residue" evidence="2">
    <location>
        <position position="1"/>
    </location>
</feature>
<keyword evidence="3" id="KW-1185">Reference proteome</keyword>